<dbReference type="PANTHER" id="PTHR24320:SF148">
    <property type="entry name" value="NAD(P)-BINDING ROSSMANN-FOLD SUPERFAMILY PROTEIN"/>
    <property type="match status" value="1"/>
</dbReference>
<dbReference type="Proteomes" id="UP000224607">
    <property type="component" value="Unassembled WGS sequence"/>
</dbReference>
<reference evidence="4" key="1">
    <citation type="submission" date="2016-10" db="EMBL/GenBank/DDBJ databases">
        <authorList>
            <person name="de Groot N.N."/>
        </authorList>
    </citation>
    <scope>NUCLEOTIDE SEQUENCE [LARGE SCALE GENOMIC DNA]</scope>
    <source>
        <strain evidence="4">DSM 17908</strain>
    </source>
</reference>
<dbReference type="GO" id="GO:0016491">
    <property type="term" value="F:oxidoreductase activity"/>
    <property type="evidence" value="ECO:0007669"/>
    <property type="project" value="UniProtKB-KW"/>
</dbReference>
<keyword evidence="2" id="KW-0560">Oxidoreductase</keyword>
<evidence type="ECO:0000256" key="2">
    <source>
        <dbReference type="ARBA" id="ARBA00023002"/>
    </source>
</evidence>
<protein>
    <submittedName>
        <fullName evidence="4">Short chain dehydrogenase</fullName>
    </submittedName>
    <submittedName>
        <fullName evidence="3">Short-chain type dehydrogenase/reductase</fullName>
    </submittedName>
</protein>
<dbReference type="Proteomes" id="UP000198919">
    <property type="component" value="Unassembled WGS sequence"/>
</dbReference>
<name>A0A1I3WW64_9GAMM</name>
<dbReference type="EMBL" id="FORG01000030">
    <property type="protein sequence ID" value="SFK11560.1"/>
    <property type="molecule type" value="Genomic_DNA"/>
</dbReference>
<reference evidence="3 6" key="3">
    <citation type="journal article" date="2017" name="Nat. Microbiol.">
        <title>Natural product diversity associated with the nematode symbionts Photorhabdus and Xenorhabdus.</title>
        <authorList>
            <person name="Tobias N.J."/>
            <person name="Wolff H."/>
            <person name="Djahanschiri B."/>
            <person name="Grundmann F."/>
            <person name="Kronenwerth M."/>
            <person name="Shi Y.M."/>
            <person name="Simonyi S."/>
            <person name="Grun P."/>
            <person name="Shapiro-Ilan D."/>
            <person name="Pidot S.J."/>
            <person name="Stinear T.P."/>
            <person name="Ebersberger I."/>
            <person name="Bode H.B."/>
        </authorList>
    </citation>
    <scope>NUCLEOTIDE SEQUENCE [LARGE SCALE GENOMIC DNA]</scope>
    <source>
        <strain evidence="3 6">DSM 17908</strain>
    </source>
</reference>
<evidence type="ECO:0000256" key="1">
    <source>
        <dbReference type="ARBA" id="ARBA00006484"/>
    </source>
</evidence>
<dbReference type="Pfam" id="PF00106">
    <property type="entry name" value="adh_short"/>
    <property type="match status" value="1"/>
</dbReference>
<gene>
    <name evidence="4" type="ORF">SAMN05421680_1304</name>
    <name evidence="3" type="ORF">Xmau_04184</name>
</gene>
<keyword evidence="6" id="KW-1185">Reference proteome</keyword>
<evidence type="ECO:0000313" key="4">
    <source>
        <dbReference type="EMBL" id="SFK11560.1"/>
    </source>
</evidence>
<dbReference type="RefSeq" id="WP_169924789.1">
    <property type="nucleotide sequence ID" value="NZ_CAWNQB010000019.1"/>
</dbReference>
<organism evidence="4 5">
    <name type="scientific">Xenorhabdus mauleonii</name>
    <dbReference type="NCBI Taxonomy" id="351675"/>
    <lineage>
        <taxon>Bacteria</taxon>
        <taxon>Pseudomonadati</taxon>
        <taxon>Pseudomonadota</taxon>
        <taxon>Gammaproteobacteria</taxon>
        <taxon>Enterobacterales</taxon>
        <taxon>Morganellaceae</taxon>
        <taxon>Xenorhabdus</taxon>
    </lineage>
</organism>
<evidence type="ECO:0000313" key="5">
    <source>
        <dbReference type="Proteomes" id="UP000198919"/>
    </source>
</evidence>
<evidence type="ECO:0000313" key="3">
    <source>
        <dbReference type="EMBL" id="PHM36646.1"/>
    </source>
</evidence>
<dbReference type="InterPro" id="IPR002347">
    <property type="entry name" value="SDR_fam"/>
</dbReference>
<dbReference type="AlphaFoldDB" id="A0A1I3WW64"/>
<dbReference type="STRING" id="351675.SAMN05421680_1304"/>
<dbReference type="PANTHER" id="PTHR24320">
    <property type="entry name" value="RETINOL DEHYDROGENASE"/>
    <property type="match status" value="1"/>
</dbReference>
<dbReference type="SUPFAM" id="SSF51735">
    <property type="entry name" value="NAD(P)-binding Rossmann-fold domains"/>
    <property type="match status" value="1"/>
</dbReference>
<reference evidence="5" key="2">
    <citation type="submission" date="2016-10" db="EMBL/GenBank/DDBJ databases">
        <authorList>
            <person name="Varghese N."/>
            <person name="Submissions S."/>
        </authorList>
    </citation>
    <scope>NUCLEOTIDE SEQUENCE [LARGE SCALE GENOMIC DNA]</scope>
    <source>
        <strain evidence="5">DSM 17908</strain>
    </source>
</reference>
<dbReference type="Gene3D" id="3.40.50.720">
    <property type="entry name" value="NAD(P)-binding Rossmann-like Domain"/>
    <property type="match status" value="1"/>
</dbReference>
<dbReference type="InterPro" id="IPR036291">
    <property type="entry name" value="NAD(P)-bd_dom_sf"/>
</dbReference>
<proteinExistence type="inferred from homology"/>
<sequence>MRIQKPINSGFNASSIASDVLNGIDIKGKTALITGGHSGLGYEATKALSEAGTHVVVGVRDMGSASDALSELINITILPLDLSDINSVRTFAAYVHANRYVFDYVICNAGVKAPVLVPCTF</sequence>
<accession>A0A1I3WW64</accession>
<dbReference type="EMBL" id="NITY01000026">
    <property type="protein sequence ID" value="PHM36646.1"/>
    <property type="molecule type" value="Genomic_DNA"/>
</dbReference>
<comment type="similarity">
    <text evidence="1">Belongs to the short-chain dehydrogenases/reductases (SDR) family.</text>
</comment>
<evidence type="ECO:0000313" key="6">
    <source>
        <dbReference type="Proteomes" id="UP000224607"/>
    </source>
</evidence>